<dbReference type="InterPro" id="IPR037593">
    <property type="entry name" value="MIOS/Sea4"/>
</dbReference>
<dbReference type="EMBL" id="MBFS01000180">
    <property type="protein sequence ID" value="PVV03918.1"/>
    <property type="molecule type" value="Genomic_DNA"/>
</dbReference>
<dbReference type="Gene3D" id="2.130.10.10">
    <property type="entry name" value="YVTN repeat-like/Quinoprotein amine dehydrogenase"/>
    <property type="match status" value="1"/>
</dbReference>
<name>A0A2T9ZH63_9FUNG</name>
<dbReference type="InterPro" id="IPR036322">
    <property type="entry name" value="WD40_repeat_dom_sf"/>
</dbReference>
<reference evidence="3 4" key="1">
    <citation type="journal article" date="2018" name="MBio">
        <title>Comparative Genomics Reveals the Core Gene Toolbox for the Fungus-Insect Symbiosis.</title>
        <authorList>
            <person name="Wang Y."/>
            <person name="Stata M."/>
            <person name="Wang W."/>
            <person name="Stajich J.E."/>
            <person name="White M.M."/>
            <person name="Moncalvo J.M."/>
        </authorList>
    </citation>
    <scope>NUCLEOTIDE SEQUENCE [LARGE SCALE GENOMIC DNA]</scope>
    <source>
        <strain evidence="3 4">SC-DP-2</strain>
    </source>
</reference>
<organism evidence="3 4">
    <name type="scientific">Smittium megazygosporum</name>
    <dbReference type="NCBI Taxonomy" id="133381"/>
    <lineage>
        <taxon>Eukaryota</taxon>
        <taxon>Fungi</taxon>
        <taxon>Fungi incertae sedis</taxon>
        <taxon>Zoopagomycota</taxon>
        <taxon>Kickxellomycotina</taxon>
        <taxon>Harpellomycetes</taxon>
        <taxon>Harpellales</taxon>
        <taxon>Legeriomycetaceae</taxon>
        <taxon>Smittium</taxon>
    </lineage>
</organism>
<comment type="caution">
    <text evidence="3">The sequence shown here is derived from an EMBL/GenBank/DDBJ whole genome shotgun (WGS) entry which is preliminary data.</text>
</comment>
<proteinExistence type="inferred from homology"/>
<dbReference type="Proteomes" id="UP000245609">
    <property type="component" value="Unassembled WGS sequence"/>
</dbReference>
<dbReference type="OrthoDB" id="341486at2759"/>
<evidence type="ECO:0000313" key="4">
    <source>
        <dbReference type="Proteomes" id="UP000245609"/>
    </source>
</evidence>
<dbReference type="InterPro" id="IPR031488">
    <property type="entry name" value="Zn_ribbon_mio"/>
</dbReference>
<dbReference type="AlphaFoldDB" id="A0A2T9ZH63"/>
<keyword evidence="4" id="KW-1185">Reference proteome</keyword>
<dbReference type="GO" id="GO:0005737">
    <property type="term" value="C:cytoplasm"/>
    <property type="evidence" value="ECO:0007669"/>
    <property type="project" value="TreeGrafter"/>
</dbReference>
<comment type="similarity">
    <text evidence="1">Belongs to the WD repeat mio family.</text>
</comment>
<dbReference type="InterPro" id="IPR015943">
    <property type="entry name" value="WD40/YVTN_repeat-like_dom_sf"/>
</dbReference>
<feature type="non-terminal residue" evidence="3">
    <location>
        <position position="930"/>
    </location>
</feature>
<dbReference type="STRING" id="133381.A0A2T9ZH63"/>
<dbReference type="SUPFAM" id="SSF50978">
    <property type="entry name" value="WD40 repeat-like"/>
    <property type="match status" value="1"/>
</dbReference>
<gene>
    <name evidence="3" type="ORF">BB560_001602</name>
</gene>
<dbReference type="CDD" id="cd16691">
    <property type="entry name" value="mRING-H2-C3H3C2_Mio"/>
    <property type="match status" value="1"/>
</dbReference>
<dbReference type="PANTHER" id="PTHR16453">
    <property type="entry name" value="WD40 DOMAIN-CONTAINING PROTEIN MIO FAMILY MEMBER"/>
    <property type="match status" value="1"/>
</dbReference>
<evidence type="ECO:0000259" key="2">
    <source>
        <dbReference type="Pfam" id="PF17034"/>
    </source>
</evidence>
<protein>
    <recommendedName>
        <fullName evidence="2">GATOR2 complex protein MIO zinc-ribbon like domain-containing protein</fullName>
    </recommendedName>
</protein>
<sequence>MTKKGLSDLAFELIFYNENRHTSEKSVEIFTEPLSVKSTQWLPKYPSCIATGVFQENSSIRIFDTNSPLKSNSAVFYENPVKKSKPNAIYGIEFDPFNEYRFLAHDKRSNINIYDIRWPFLCISLETKSKIKTAISEVHYSNISKDTISVLGSNQSTIVHWNINQNHEQLNETSLTDAFLPLSAKSRKRSDLNSGSLGTFISPRVNSISFSPVENSDGSSISSFAYPFVYDCKNQANQPALRQKPEYLLAYMSNHTAFLPRVPSKVPFSIGPYGEIVSSNPNFLETRTHLPTMNKNTPSFTNKLQLQFYNDDPRKVSSLSLDKGKSVYTDILTHMYIRAKNGYGFDPNTNCSIVYQDTSLCNVWRWIRDVLEMKKSFEVETEDHVDFCFSGILSIIYSIPSLGEKLMARFKESAFCLNIDSTHKTNETDKSDTPENRLSILTGNKNQNIDNTGSSNNLLGENFINHKHKLNKTILENSEFWLQRYASLLTCAQDKITEAVCTCLGYGQFELAIEILTESKSEQLDETTKSLIPFKSRLSLATASVLEKNFSNPVLQVIFDFLKSGSWLTAIKNTSSIKFLDKIALSLVYLNDTELEAYLHEIRDSCNLFGNLEGLLLCGLEKNGIELISKYVDNTGDIQTAALISGIWPYEHSNSNGNPKKCELEVSEQWRLEYRKLLNRWTLYNEKCLFDVESGNLRESKGLKRTSEYFSTALLKTVNVRCSYCRTGVGYQLLKRDKNFSSIDTSNMTFNEKLSMIQQNPSLKKSFLSINGQPNDLSKTSSSAQMAWTNGLPSSFNGHQLSSKVNYTRCPKCFNKLPDCSVCRSPLGTPKSDNFFHNGSGTDYSDTQNSIDSWFVWCQNCGHGGHYSHITSWFANNTICPSLDCSYSIIEANSSKSSDLFLATIKSSSGVLLCSISDTISLIFGSLRYV</sequence>
<dbReference type="Pfam" id="PF17034">
    <property type="entry name" value="zinc_ribbon_16"/>
    <property type="match status" value="1"/>
</dbReference>
<evidence type="ECO:0000256" key="1">
    <source>
        <dbReference type="ARBA" id="ARBA00009713"/>
    </source>
</evidence>
<accession>A0A2T9ZH63</accession>
<evidence type="ECO:0000313" key="3">
    <source>
        <dbReference type="EMBL" id="PVV03918.1"/>
    </source>
</evidence>
<feature type="domain" description="GATOR2 complex protein MIO zinc-ribbon like" evidence="2">
    <location>
        <begin position="799"/>
        <end position="886"/>
    </location>
</feature>
<dbReference type="PANTHER" id="PTHR16453:SF9">
    <property type="entry name" value="GATOR COMPLEX PROTEIN MIOS"/>
    <property type="match status" value="1"/>
</dbReference>